<sequence>MAGHAPSCAARWLRRRNLVPRGFDTPGQSPLPGGHLPAGDEGGRRRTGNCAGEIGYLIVDGPGPERQGPLGFGHLERRLAIPYLVERARAAHLAGPTADDQAALGALFTAAREGRPEASAVVDEVIERLARALTNVAVILAPQAIVLGGPVGALVQHIVPQLAGRLRALSPIVPEVRASRLGDRAGLVGAAALAAMHAKASILERFERG</sequence>
<gene>
    <name evidence="3" type="ORF">U7230_13275</name>
</gene>
<comment type="similarity">
    <text evidence="1">Belongs to the ROK (NagC/XylR) family.</text>
</comment>
<dbReference type="PANTHER" id="PTHR18964">
    <property type="entry name" value="ROK (REPRESSOR, ORF, KINASE) FAMILY"/>
    <property type="match status" value="1"/>
</dbReference>
<dbReference type="EMBL" id="CP141615">
    <property type="protein sequence ID" value="WRP17042.1"/>
    <property type="molecule type" value="Genomic_DNA"/>
</dbReference>
<keyword evidence="4" id="KW-1185">Reference proteome</keyword>
<protein>
    <submittedName>
        <fullName evidence="3">ROK family protein</fullName>
    </submittedName>
</protein>
<evidence type="ECO:0000313" key="3">
    <source>
        <dbReference type="EMBL" id="WRP17042.1"/>
    </source>
</evidence>
<dbReference type="InterPro" id="IPR000600">
    <property type="entry name" value="ROK"/>
</dbReference>
<dbReference type="SUPFAM" id="SSF53067">
    <property type="entry name" value="Actin-like ATPase domain"/>
    <property type="match status" value="1"/>
</dbReference>
<reference evidence="3 4" key="1">
    <citation type="journal article" date="2024" name="Front. Microbiol.">
        <title>Novel thermophilic genera Geochorda gen. nov. and Carboxydochorda gen. nov. from the deep terrestrial subsurface reveal the ecophysiological diversity in the class Limnochordia.</title>
        <authorList>
            <person name="Karnachuk O.V."/>
            <person name="Lukina A.P."/>
            <person name="Avakyan M.R."/>
            <person name="Kadnikov V.V."/>
            <person name="Begmatov S."/>
            <person name="Beletsky A.V."/>
            <person name="Vlasova K.G."/>
            <person name="Novikov A.A."/>
            <person name="Shcherbakova V.A."/>
            <person name="Mardanov A.V."/>
            <person name="Ravin N.V."/>
        </authorList>
    </citation>
    <scope>NUCLEOTIDE SEQUENCE [LARGE SCALE GENOMIC DNA]</scope>
    <source>
        <strain evidence="3 4">L945</strain>
    </source>
</reference>
<organism evidence="3 4">
    <name type="scientific">Carboxydichorda subterranea</name>
    <dbReference type="NCBI Taxonomy" id="3109565"/>
    <lineage>
        <taxon>Bacteria</taxon>
        <taxon>Bacillati</taxon>
        <taxon>Bacillota</taxon>
        <taxon>Limnochordia</taxon>
        <taxon>Limnochordales</taxon>
        <taxon>Geochordaceae</taxon>
        <taxon>Carboxydichorda</taxon>
    </lineage>
</organism>
<proteinExistence type="inferred from homology"/>
<evidence type="ECO:0000256" key="2">
    <source>
        <dbReference type="SAM" id="MobiDB-lite"/>
    </source>
</evidence>
<evidence type="ECO:0000256" key="1">
    <source>
        <dbReference type="ARBA" id="ARBA00006479"/>
    </source>
</evidence>
<dbReference type="InterPro" id="IPR043129">
    <property type="entry name" value="ATPase_NBD"/>
</dbReference>
<accession>A0ABZ1BW90</accession>
<feature type="region of interest" description="Disordered" evidence="2">
    <location>
        <begin position="20"/>
        <end position="44"/>
    </location>
</feature>
<dbReference type="PANTHER" id="PTHR18964:SF149">
    <property type="entry name" value="BIFUNCTIONAL UDP-N-ACETYLGLUCOSAMINE 2-EPIMERASE_N-ACETYLMANNOSAMINE KINASE"/>
    <property type="match status" value="1"/>
</dbReference>
<dbReference type="Pfam" id="PF00480">
    <property type="entry name" value="ROK"/>
    <property type="match status" value="1"/>
</dbReference>
<dbReference type="Proteomes" id="UP001332192">
    <property type="component" value="Chromosome"/>
</dbReference>
<dbReference type="Gene3D" id="3.30.420.40">
    <property type="match status" value="1"/>
</dbReference>
<evidence type="ECO:0000313" key="4">
    <source>
        <dbReference type="Proteomes" id="UP001332192"/>
    </source>
</evidence>
<name>A0ABZ1BW90_9FIRM</name>